<comment type="caution">
    <text evidence="2">The sequence shown here is derived from an EMBL/GenBank/DDBJ whole genome shotgun (WGS) entry which is preliminary data.</text>
</comment>
<proteinExistence type="predicted"/>
<reference evidence="2 3" key="1">
    <citation type="submission" date="2017-02" db="EMBL/GenBank/DDBJ databases">
        <title>Genomes of Trichoderma spp. with biocontrol activity.</title>
        <authorList>
            <person name="Gardiner D."/>
            <person name="Kazan K."/>
            <person name="Vos C."/>
            <person name="Harvey P."/>
        </authorList>
    </citation>
    <scope>NUCLEOTIDE SEQUENCE [LARGE SCALE GENOMIC DNA]</scope>
    <source>
        <strain evidence="2 3">Tr1</strain>
    </source>
</reference>
<feature type="region of interest" description="Disordered" evidence="1">
    <location>
        <begin position="1"/>
        <end position="34"/>
    </location>
</feature>
<name>A0A2K0U1H0_TRIHA</name>
<protein>
    <submittedName>
        <fullName evidence="2">Uncharacterized protein</fullName>
    </submittedName>
</protein>
<feature type="compositionally biased region" description="Polar residues" evidence="1">
    <location>
        <begin position="17"/>
        <end position="33"/>
    </location>
</feature>
<dbReference type="AlphaFoldDB" id="A0A2K0U1H0"/>
<sequence length="87" mass="9547">MSSRDAVYNGSRDDSTRGAQTATFHNIPSNPTYNLDRFVGDNDRSVLTPPSRDSTETEAIAQSEARASTAIDAFNQQFSSINKLPHQ</sequence>
<accession>A0A2K0U1H0</accession>
<gene>
    <name evidence="2" type="ORF">THARTR1_07737</name>
</gene>
<dbReference type="EMBL" id="MTYI01000121">
    <property type="protein sequence ID" value="PNP51620.1"/>
    <property type="molecule type" value="Genomic_DNA"/>
</dbReference>
<dbReference type="OrthoDB" id="4891577at2759"/>
<evidence type="ECO:0000256" key="1">
    <source>
        <dbReference type="SAM" id="MobiDB-lite"/>
    </source>
</evidence>
<evidence type="ECO:0000313" key="3">
    <source>
        <dbReference type="Proteomes" id="UP000236290"/>
    </source>
</evidence>
<organism evidence="2 3">
    <name type="scientific">Trichoderma harzianum</name>
    <name type="common">Hypocrea lixii</name>
    <dbReference type="NCBI Taxonomy" id="5544"/>
    <lineage>
        <taxon>Eukaryota</taxon>
        <taxon>Fungi</taxon>
        <taxon>Dikarya</taxon>
        <taxon>Ascomycota</taxon>
        <taxon>Pezizomycotina</taxon>
        <taxon>Sordariomycetes</taxon>
        <taxon>Hypocreomycetidae</taxon>
        <taxon>Hypocreales</taxon>
        <taxon>Hypocreaceae</taxon>
        <taxon>Trichoderma</taxon>
    </lineage>
</organism>
<evidence type="ECO:0000313" key="2">
    <source>
        <dbReference type="EMBL" id="PNP51620.1"/>
    </source>
</evidence>
<dbReference type="Proteomes" id="UP000236290">
    <property type="component" value="Unassembled WGS sequence"/>
</dbReference>